<dbReference type="GO" id="GO:0004803">
    <property type="term" value="F:transposase activity"/>
    <property type="evidence" value="ECO:0007669"/>
    <property type="project" value="InterPro"/>
</dbReference>
<accession>A0A7H1KP38</accession>
<feature type="domain" description="Transposase IS801/IS1294" evidence="1">
    <location>
        <begin position="171"/>
        <end position="340"/>
    </location>
</feature>
<evidence type="ECO:0000259" key="2">
    <source>
        <dbReference type="Pfam" id="PF14319"/>
    </source>
</evidence>
<dbReference type="Gene3D" id="1.10.10.10">
    <property type="entry name" value="Winged helix-like DNA-binding domain superfamily/Winged helix DNA-binding domain"/>
    <property type="match status" value="1"/>
</dbReference>
<dbReference type="InterPro" id="IPR036388">
    <property type="entry name" value="WH-like_DNA-bd_sf"/>
</dbReference>
<dbReference type="PANTHER" id="PTHR37023">
    <property type="entry name" value="TRANSPOSASE"/>
    <property type="match status" value="1"/>
</dbReference>
<evidence type="ECO:0000259" key="1">
    <source>
        <dbReference type="Pfam" id="PF04986"/>
    </source>
</evidence>
<dbReference type="Pfam" id="PF14319">
    <property type="entry name" value="Zn_Tnp_IS91"/>
    <property type="match status" value="1"/>
</dbReference>
<dbReference type="Pfam" id="PF04986">
    <property type="entry name" value="Y2_Tnp"/>
    <property type="match status" value="1"/>
</dbReference>
<proteinExistence type="predicted"/>
<evidence type="ECO:0000313" key="3">
    <source>
        <dbReference type="EMBL" id="QNT35702.1"/>
    </source>
</evidence>
<reference evidence="3" key="1">
    <citation type="submission" date="2020-07" db="EMBL/GenBank/DDBJ databases">
        <title>Unique genomic features of the anaerobic methanotrophic archaea.</title>
        <authorList>
            <person name="Chadwick G.L."/>
            <person name="Skennerton C.T."/>
            <person name="Laso-Perez R."/>
            <person name="Leu A.O."/>
            <person name="Speth D.R."/>
            <person name="Yu H."/>
            <person name="Morgan-Lang C."/>
            <person name="Hatzenpichler R."/>
            <person name="Goudeau D."/>
            <person name="Malmstrom R."/>
            <person name="Brazelton W.J."/>
            <person name="Woyke T."/>
            <person name="Hallam S.J."/>
            <person name="Tyson G.W."/>
            <person name="Wegener G."/>
            <person name="Boetius A."/>
            <person name="Orphan V."/>
        </authorList>
    </citation>
    <scope>NUCLEOTIDE SEQUENCE</scope>
</reference>
<dbReference type="GO" id="GO:0006313">
    <property type="term" value="P:DNA transposition"/>
    <property type="evidence" value="ECO:0007669"/>
    <property type="project" value="InterPro"/>
</dbReference>
<sequence length="480" mass="56375">MGKLISLAFVLCCVYRKTKARKSVTITVTIALILFSCNTWDDYKIRYGDSLRQVEIENVERMRLCRKPQNGYKVYQCPKCGTKKYVPFTCKSRLCTSCGAKAANEWAEKINHKLLKVPHRHVVFTIPETLRELFKNPDYQKILFQVSKVTMEDMIKFSNKRSKKKIKLKIGMIQVLHTYGADTKHNPHVHSIVTEGGFDGKKNWIHVNFIRYGGWRKKWQYELLTRLKKEMPRCKETDDFIDRHFKKYPNGFVIYGKRRFEKREGWSMARYIGRYVKHPPIAESRITAYDGKQVTFWYKDTKTKRTITVTMDKFEFVRILLSHIPEKNFKIVRYCGIYSRRGYKHRQTEFSEEEAKLVIRSWRDEIKRVFHHDPLLCPNCNTEMKLVGICYEGSENYPVDDETLSGKPPPNQTLSQRERMQLIVALIRENQNGGGANIEVVMSEAAERGVGREQIHNDIQHLKSEGYVYEPKTGEIRCAL</sequence>
<dbReference type="InterPro" id="IPR026889">
    <property type="entry name" value="Zn_Tnp"/>
</dbReference>
<organism evidence="3">
    <name type="scientific">uncultured Methanosarcinales archaeon</name>
    <dbReference type="NCBI Taxonomy" id="183757"/>
    <lineage>
        <taxon>Archaea</taxon>
        <taxon>Methanobacteriati</taxon>
        <taxon>Methanobacteriota</taxon>
        <taxon>Stenosarchaea group</taxon>
        <taxon>Methanomicrobia</taxon>
        <taxon>Methanosarcinales</taxon>
        <taxon>environmental samples</taxon>
    </lineage>
</organism>
<dbReference type="InterPro" id="IPR007069">
    <property type="entry name" value="Transposase_32"/>
</dbReference>
<dbReference type="EMBL" id="MT776529">
    <property type="protein sequence ID" value="QNT35702.1"/>
    <property type="molecule type" value="Genomic_DNA"/>
</dbReference>
<feature type="domain" description="Transposase zinc-binding" evidence="2">
    <location>
        <begin position="39"/>
        <end position="126"/>
    </location>
</feature>
<dbReference type="PANTHER" id="PTHR37023:SF1">
    <property type="entry name" value="ISSOD25 TRANSPOSASE TNPA_ISSOD25"/>
    <property type="match status" value="1"/>
</dbReference>
<gene>
    <name evidence="3" type="ORF">HAHEADPM_00036</name>
</gene>
<name>A0A7H1KP38_9EURY</name>
<dbReference type="AlphaFoldDB" id="A0A7H1KP38"/>
<dbReference type="GO" id="GO:0003677">
    <property type="term" value="F:DNA binding"/>
    <property type="evidence" value="ECO:0007669"/>
    <property type="project" value="InterPro"/>
</dbReference>
<protein>
    <submittedName>
        <fullName evidence="3">Uncharacterized protein</fullName>
    </submittedName>
</protein>